<accession>I4ES86</accession>
<organism evidence="2 3">
    <name type="scientific">Modestobacter italicus (strain DSM 44449 / CECT 9708 / BC 501)</name>
    <dbReference type="NCBI Taxonomy" id="2732864"/>
    <lineage>
        <taxon>Bacteria</taxon>
        <taxon>Bacillati</taxon>
        <taxon>Actinomycetota</taxon>
        <taxon>Actinomycetes</taxon>
        <taxon>Geodermatophilales</taxon>
        <taxon>Geodermatophilaceae</taxon>
        <taxon>Modestobacter</taxon>
    </lineage>
</organism>
<dbReference type="STRING" id="477641.MODMU_0797"/>
<evidence type="ECO:0000313" key="3">
    <source>
        <dbReference type="Proteomes" id="UP000006461"/>
    </source>
</evidence>
<feature type="compositionally biased region" description="Polar residues" evidence="1">
    <location>
        <begin position="1"/>
        <end position="19"/>
    </location>
</feature>
<protein>
    <submittedName>
        <fullName evidence="2">Uncharacterized protein</fullName>
    </submittedName>
</protein>
<proteinExistence type="predicted"/>
<sequence>MVRRLTTTYAGRPTQTIGADTQKAPGRAPP</sequence>
<keyword evidence="3" id="KW-1185">Reference proteome</keyword>
<name>I4ES86_MODI5</name>
<dbReference type="HOGENOM" id="CLU_3404384_0_0_11"/>
<dbReference type="KEGG" id="mmar:MODMU_0797"/>
<evidence type="ECO:0000313" key="2">
    <source>
        <dbReference type="EMBL" id="CCH86249.1"/>
    </source>
</evidence>
<dbReference type="AlphaFoldDB" id="I4ES86"/>
<dbReference type="EMBL" id="FO203431">
    <property type="protein sequence ID" value="CCH86249.1"/>
    <property type="molecule type" value="Genomic_DNA"/>
</dbReference>
<dbReference type="Proteomes" id="UP000006461">
    <property type="component" value="Chromosome"/>
</dbReference>
<gene>
    <name evidence="2" type="ordered locus">MODMU_0797</name>
</gene>
<feature type="region of interest" description="Disordered" evidence="1">
    <location>
        <begin position="1"/>
        <end position="30"/>
    </location>
</feature>
<evidence type="ECO:0000256" key="1">
    <source>
        <dbReference type="SAM" id="MobiDB-lite"/>
    </source>
</evidence>
<reference evidence="2 3" key="1">
    <citation type="journal article" date="2012" name="J. Bacteriol.">
        <title>Genome Sequence of Radiation-Resistant Modestobacter marinus Strain BC501, a Representative Actinobacterium That Thrives on Calcareous Stone Surfaces.</title>
        <authorList>
            <person name="Normand P."/>
            <person name="Gury J."/>
            <person name="Pujic P."/>
            <person name="Chouaia B."/>
            <person name="Crotti E."/>
            <person name="Brusetti L."/>
            <person name="Daffonchio D."/>
            <person name="Vacherie B."/>
            <person name="Barbe V."/>
            <person name="Medigue C."/>
            <person name="Calteau A."/>
            <person name="Ghodhbane-Gtari F."/>
            <person name="Essoussi I."/>
            <person name="Nouioui I."/>
            <person name="Abbassi-Ghozzi I."/>
            <person name="Gtari M."/>
        </authorList>
    </citation>
    <scope>NUCLEOTIDE SEQUENCE [LARGE SCALE GENOMIC DNA]</scope>
    <source>
        <strain evidence="3">BC 501</strain>
    </source>
</reference>